<keyword evidence="3" id="KW-1185">Reference proteome</keyword>
<gene>
    <name evidence="2" type="ORF">GCM10011348_12070</name>
</gene>
<keyword evidence="1" id="KW-0812">Transmembrane</keyword>
<name>A0A917Z9J6_9GAMM</name>
<dbReference type="Proteomes" id="UP000599578">
    <property type="component" value="Unassembled WGS sequence"/>
</dbReference>
<organism evidence="2 3">
    <name type="scientific">Marinobacterium nitratireducens</name>
    <dbReference type="NCBI Taxonomy" id="518897"/>
    <lineage>
        <taxon>Bacteria</taxon>
        <taxon>Pseudomonadati</taxon>
        <taxon>Pseudomonadota</taxon>
        <taxon>Gammaproteobacteria</taxon>
        <taxon>Oceanospirillales</taxon>
        <taxon>Oceanospirillaceae</taxon>
        <taxon>Marinobacterium</taxon>
    </lineage>
</organism>
<feature type="transmembrane region" description="Helical" evidence="1">
    <location>
        <begin position="211"/>
        <end position="229"/>
    </location>
</feature>
<proteinExistence type="predicted"/>
<feature type="transmembrane region" description="Helical" evidence="1">
    <location>
        <begin position="241"/>
        <end position="262"/>
    </location>
</feature>
<evidence type="ECO:0000313" key="3">
    <source>
        <dbReference type="Proteomes" id="UP000599578"/>
    </source>
</evidence>
<dbReference type="RefSeq" id="WP_188859486.1">
    <property type="nucleotide sequence ID" value="NZ_BMLT01000003.1"/>
</dbReference>
<feature type="transmembrane region" description="Helical" evidence="1">
    <location>
        <begin position="274"/>
        <end position="300"/>
    </location>
</feature>
<keyword evidence="1" id="KW-1133">Transmembrane helix</keyword>
<feature type="transmembrane region" description="Helical" evidence="1">
    <location>
        <begin position="184"/>
        <end position="205"/>
    </location>
</feature>
<accession>A0A917Z9J6</accession>
<dbReference type="Pfam" id="PF13795">
    <property type="entry name" value="HupE_UreJ_2"/>
    <property type="match status" value="1"/>
</dbReference>
<feature type="transmembrane region" description="Helical" evidence="1">
    <location>
        <begin position="153"/>
        <end position="177"/>
    </location>
</feature>
<dbReference type="InterPro" id="IPR032809">
    <property type="entry name" value="Put_HupE_UreJ"/>
</dbReference>
<dbReference type="AlphaFoldDB" id="A0A917Z9J6"/>
<evidence type="ECO:0000256" key="1">
    <source>
        <dbReference type="SAM" id="Phobius"/>
    </source>
</evidence>
<evidence type="ECO:0000313" key="2">
    <source>
        <dbReference type="EMBL" id="GGO78956.1"/>
    </source>
</evidence>
<keyword evidence="1" id="KW-0472">Membrane</keyword>
<comment type="caution">
    <text evidence="2">The sequence shown here is derived from an EMBL/GenBank/DDBJ whole genome shotgun (WGS) entry which is preliminary data.</text>
</comment>
<protein>
    <submittedName>
        <fullName evidence="2">Membrane protein</fullName>
    </submittedName>
</protein>
<dbReference type="EMBL" id="BMLT01000003">
    <property type="protein sequence ID" value="GGO78956.1"/>
    <property type="molecule type" value="Genomic_DNA"/>
</dbReference>
<sequence>MSKIVSRASLGLIRRLPGLLLALLLLAPTTLLAHEARPLYLQIDELDSAQAGGYSYRLKFNLPPSITADNRPFLTLPDSCKSQSLGLLVQLDCTGSLDGKTIGIDYPKYNPSVSALARIRYSSGESHQALLSPQDTQWQLPPRESASAIVGEYTALGIEHILIGWDHLLFLLCLVMISGSFKRTLITVSGFTLSHSLTLVLTTLGLVRLPIAPVEAVIALSILFLAAEIARGQRTSLAWRYPVAVSTLFGLVHGFGFASVLQEIGLPQTELATALLFFNLGVEIGQVIFVLAVTTVFYLLGNWAAPSLARLQQALLYGAGSLAAFWTLQRIAGF</sequence>
<reference evidence="2 3" key="1">
    <citation type="journal article" date="2014" name="Int. J. Syst. Evol. Microbiol.">
        <title>Complete genome sequence of Corynebacterium casei LMG S-19264T (=DSM 44701T), isolated from a smear-ripened cheese.</title>
        <authorList>
            <consortium name="US DOE Joint Genome Institute (JGI-PGF)"/>
            <person name="Walter F."/>
            <person name="Albersmeier A."/>
            <person name="Kalinowski J."/>
            <person name="Ruckert C."/>
        </authorList>
    </citation>
    <scope>NUCLEOTIDE SEQUENCE [LARGE SCALE GENOMIC DNA]</scope>
    <source>
        <strain evidence="2 3">CGMCC 1.7286</strain>
    </source>
</reference>